<dbReference type="GO" id="GO:0003677">
    <property type="term" value="F:DNA binding"/>
    <property type="evidence" value="ECO:0007669"/>
    <property type="project" value="UniProtKB-KW"/>
</dbReference>
<evidence type="ECO:0000313" key="6">
    <source>
        <dbReference type="EMBL" id="MBO8463876.1"/>
    </source>
</evidence>
<dbReference type="InterPro" id="IPR016032">
    <property type="entry name" value="Sig_transdc_resp-reg_C-effctor"/>
</dbReference>
<organism evidence="6 7">
    <name type="scientific">Candidatus Scybalomonas excrementavium</name>
    <dbReference type="NCBI Taxonomy" id="2840943"/>
    <lineage>
        <taxon>Bacteria</taxon>
        <taxon>Bacillati</taxon>
        <taxon>Bacillota</taxon>
        <taxon>Clostridia</taxon>
        <taxon>Lachnospirales</taxon>
        <taxon>Lachnospiraceae</taxon>
        <taxon>Lachnospiraceae incertae sedis</taxon>
        <taxon>Candidatus Scybalomonas</taxon>
    </lineage>
</organism>
<evidence type="ECO:0000259" key="5">
    <source>
        <dbReference type="PROSITE" id="PS50043"/>
    </source>
</evidence>
<sequence length="791" mass="94400">MEQQFYFNQRLQNAIDKIMEYPLTIVSAPFAFGKRIAIEEAIRKAKEQGVHVKWFQSQQGKNSKYIYDVIEEQKKKSDGKWLYIFDGCKGEEWIDEFQSMRWHKIWKEDIHCVCIMSSEIPMNRVYLSHWIHSISKQDLELKERDIVKLYQLHGIKITYRAAKLLYEYSGGWPGAIMLGIREYYYQNKLVPGIGIDELLEREVFKNYDAVEKEAITSLYGFKELTMEQIIMLTGVKQEERDKIVALIERNPFISYDIIHGKYVVEDVFFHYLYRRIKKSSWLVQRKVELRRAKWYESQGQFQESIMIYEQVKAYELICQYPYKLSELYACTNRTFLEQLWSLWKKIPYHIKCKYIRFFMLIASLFFLWKETRRGSLILDEVEEIAEQILGLSGDKKEEIQGELCLIRGSKYDRDIDRVEDTYQIALQFIKGSSMIYDEEFLLTEGIPCFLHKYYKKVGTLDSLILKFRTCINTFYELTQYSNAGSSYLVEAEVEFLRGNLKEAKKLAYHGIQEAQKYGQTCIKMMGQFLLLDIFVYLGCYKTAEEYLALLEEEKEKIGRSKFQLGAELSFIHAYIRIGKVAKIPDWIWHDHSASGQHSELVNMYLNYCYLQQLLVKKEEEQIIEIGEHLFEQAYEKQFLWVAIQMKLISVIAYHRVGNEKLARECLRNVLNLTSKDQIYMPIIQYYIELLPLFQKLIHEENYQMSVQQVMELYQKLENMKQQNKDEEKLNEARYGLTKRELEIALLGAKRYRNHEIAKRLYISENTVKYNMKHIFQKLNIKSRLELKKFFK</sequence>
<evidence type="ECO:0000256" key="4">
    <source>
        <dbReference type="SAM" id="Coils"/>
    </source>
</evidence>
<dbReference type="GO" id="GO:0006355">
    <property type="term" value="P:regulation of DNA-templated transcription"/>
    <property type="evidence" value="ECO:0007669"/>
    <property type="project" value="InterPro"/>
</dbReference>
<name>A0A9D9N827_9FIRM</name>
<reference evidence="6" key="2">
    <citation type="journal article" date="2021" name="PeerJ">
        <title>Extensive microbial diversity within the chicken gut microbiome revealed by metagenomics and culture.</title>
        <authorList>
            <person name="Gilroy R."/>
            <person name="Ravi A."/>
            <person name="Getino M."/>
            <person name="Pursley I."/>
            <person name="Horton D.L."/>
            <person name="Alikhan N.F."/>
            <person name="Baker D."/>
            <person name="Gharbi K."/>
            <person name="Hall N."/>
            <person name="Watson M."/>
            <person name="Adriaenssens E.M."/>
            <person name="Foster-Nyarko E."/>
            <person name="Jarju S."/>
            <person name="Secka A."/>
            <person name="Antonio M."/>
            <person name="Oren A."/>
            <person name="Chaudhuri R.R."/>
            <person name="La Ragione R."/>
            <person name="Hildebrand F."/>
            <person name="Pallen M.J."/>
        </authorList>
    </citation>
    <scope>NUCLEOTIDE SEQUENCE</scope>
    <source>
        <strain evidence="6">E3-2379</strain>
    </source>
</reference>
<dbReference type="PANTHER" id="PTHR44688">
    <property type="entry name" value="DNA-BINDING TRANSCRIPTIONAL ACTIVATOR DEVR_DOSR"/>
    <property type="match status" value="1"/>
</dbReference>
<dbReference type="Proteomes" id="UP000823618">
    <property type="component" value="Unassembled WGS sequence"/>
</dbReference>
<keyword evidence="2" id="KW-0238">DNA-binding</keyword>
<comment type="caution">
    <text evidence="6">The sequence shown here is derived from an EMBL/GenBank/DDBJ whole genome shotgun (WGS) entry which is preliminary data.</text>
</comment>
<dbReference type="InterPro" id="IPR011990">
    <property type="entry name" value="TPR-like_helical_dom_sf"/>
</dbReference>
<evidence type="ECO:0000256" key="3">
    <source>
        <dbReference type="ARBA" id="ARBA00023163"/>
    </source>
</evidence>
<dbReference type="PRINTS" id="PR00038">
    <property type="entry name" value="HTHLUXR"/>
</dbReference>
<dbReference type="EMBL" id="JADIML010000221">
    <property type="protein sequence ID" value="MBO8463876.1"/>
    <property type="molecule type" value="Genomic_DNA"/>
</dbReference>
<dbReference type="AlphaFoldDB" id="A0A9D9N827"/>
<dbReference type="InterPro" id="IPR000792">
    <property type="entry name" value="Tscrpt_reg_LuxR_C"/>
</dbReference>
<evidence type="ECO:0000313" key="7">
    <source>
        <dbReference type="Proteomes" id="UP000823618"/>
    </source>
</evidence>
<dbReference type="Pfam" id="PF00196">
    <property type="entry name" value="GerE"/>
    <property type="match status" value="1"/>
</dbReference>
<evidence type="ECO:0000256" key="1">
    <source>
        <dbReference type="ARBA" id="ARBA00023015"/>
    </source>
</evidence>
<dbReference type="InterPro" id="IPR036388">
    <property type="entry name" value="WH-like_DNA-bd_sf"/>
</dbReference>
<keyword evidence="3" id="KW-0804">Transcription</keyword>
<dbReference type="SUPFAM" id="SSF46894">
    <property type="entry name" value="C-terminal effector domain of the bipartite response regulators"/>
    <property type="match status" value="1"/>
</dbReference>
<dbReference type="Gene3D" id="1.25.40.10">
    <property type="entry name" value="Tetratricopeptide repeat domain"/>
    <property type="match status" value="1"/>
</dbReference>
<evidence type="ECO:0000256" key="2">
    <source>
        <dbReference type="ARBA" id="ARBA00023125"/>
    </source>
</evidence>
<reference evidence="6" key="1">
    <citation type="submission" date="2020-10" db="EMBL/GenBank/DDBJ databases">
        <authorList>
            <person name="Gilroy R."/>
        </authorList>
    </citation>
    <scope>NUCLEOTIDE SEQUENCE</scope>
    <source>
        <strain evidence="6">E3-2379</strain>
    </source>
</reference>
<dbReference type="PANTHER" id="PTHR44688:SF16">
    <property type="entry name" value="DNA-BINDING TRANSCRIPTIONAL ACTIVATOR DEVR_DOSR"/>
    <property type="match status" value="1"/>
</dbReference>
<accession>A0A9D9N827</accession>
<dbReference type="CDD" id="cd06170">
    <property type="entry name" value="LuxR_C_like"/>
    <property type="match status" value="1"/>
</dbReference>
<keyword evidence="4" id="KW-0175">Coiled coil</keyword>
<protein>
    <recommendedName>
        <fullName evidence="5">HTH luxR-type domain-containing protein</fullName>
    </recommendedName>
</protein>
<feature type="coiled-coil region" evidence="4">
    <location>
        <begin position="702"/>
        <end position="729"/>
    </location>
</feature>
<proteinExistence type="predicted"/>
<dbReference type="PROSITE" id="PS50043">
    <property type="entry name" value="HTH_LUXR_2"/>
    <property type="match status" value="1"/>
</dbReference>
<dbReference type="SMART" id="SM00421">
    <property type="entry name" value="HTH_LUXR"/>
    <property type="match status" value="1"/>
</dbReference>
<gene>
    <name evidence="6" type="ORF">IAC13_08095</name>
</gene>
<dbReference type="Gene3D" id="1.10.10.10">
    <property type="entry name" value="Winged helix-like DNA-binding domain superfamily/Winged helix DNA-binding domain"/>
    <property type="match status" value="1"/>
</dbReference>
<feature type="domain" description="HTH luxR-type" evidence="5">
    <location>
        <begin position="728"/>
        <end position="791"/>
    </location>
</feature>
<keyword evidence="1" id="KW-0805">Transcription regulation</keyword>